<evidence type="ECO:0000313" key="3">
    <source>
        <dbReference type="Proteomes" id="UP000077177"/>
    </source>
</evidence>
<evidence type="ECO:0000256" key="1">
    <source>
        <dbReference type="SAM" id="SignalP"/>
    </source>
</evidence>
<organism evidence="2 3">
    <name type="scientific">Flavisolibacter tropicus</name>
    <dbReference type="NCBI Taxonomy" id="1492898"/>
    <lineage>
        <taxon>Bacteria</taxon>
        <taxon>Pseudomonadati</taxon>
        <taxon>Bacteroidota</taxon>
        <taxon>Chitinophagia</taxon>
        <taxon>Chitinophagales</taxon>
        <taxon>Chitinophagaceae</taxon>
        <taxon>Flavisolibacter</taxon>
    </lineage>
</organism>
<dbReference type="Proteomes" id="UP000077177">
    <property type="component" value="Chromosome"/>
</dbReference>
<keyword evidence="3" id="KW-1185">Reference proteome</keyword>
<feature type="chain" id="PRO_5008000975" description="Outer membrane protein beta-barrel domain-containing protein" evidence="1">
    <location>
        <begin position="20"/>
        <end position="198"/>
    </location>
</feature>
<proteinExistence type="predicted"/>
<protein>
    <recommendedName>
        <fullName evidence="4">Outer membrane protein beta-barrel domain-containing protein</fullName>
    </recommendedName>
</protein>
<dbReference type="Gene3D" id="2.40.160.20">
    <property type="match status" value="1"/>
</dbReference>
<keyword evidence="1" id="KW-0732">Signal</keyword>
<dbReference type="OrthoDB" id="1094316at2"/>
<reference evidence="3" key="1">
    <citation type="submission" date="2015-01" db="EMBL/GenBank/DDBJ databases">
        <title>Flavisolibacter sp./LCS9/ whole genome sequencing.</title>
        <authorList>
            <person name="Kim M.K."/>
            <person name="Srinivasan S."/>
            <person name="Lee J.-J."/>
        </authorList>
    </citation>
    <scope>NUCLEOTIDE SEQUENCE [LARGE SCALE GENOMIC DNA]</scope>
    <source>
        <strain evidence="3">LCS9</strain>
    </source>
</reference>
<dbReference type="RefSeq" id="WP_066401278.1">
    <property type="nucleotide sequence ID" value="NZ_CP011390.1"/>
</dbReference>
<gene>
    <name evidence="2" type="ORF">SY85_00500</name>
</gene>
<sequence>MKSIITLLFAITCAAVVHAQQGFNFTIAYPVSFPVGNMSDYISKTSFRGINMEFNHFRTPYLNVGIETGWNVFYERVDDKVYTDKTASISGVQYRYTNAVPILAGAKYYKQTDNKNLRPYIGFGLGTLYIDRYTDFGLYRIVNDTWQFCLRPELGIAYGLGNGSAITLNGKYYAGFETDDLDAQNFVSVSLGLIFGNK</sequence>
<reference evidence="2 3" key="2">
    <citation type="journal article" date="2016" name="Int. J. Syst. Evol. Microbiol.">
        <title>Flavisolibacter tropicus sp. nov., isolated from tropical soil.</title>
        <authorList>
            <person name="Lee J.J."/>
            <person name="Kang M.S."/>
            <person name="Kim G.S."/>
            <person name="Lee C.S."/>
            <person name="Lim S."/>
            <person name="Lee J."/>
            <person name="Roh S.H."/>
            <person name="Kang H."/>
            <person name="Ha J.M."/>
            <person name="Bae S."/>
            <person name="Jung H.Y."/>
            <person name="Kim M.K."/>
        </authorList>
    </citation>
    <scope>NUCLEOTIDE SEQUENCE [LARGE SCALE GENOMIC DNA]</scope>
    <source>
        <strain evidence="2 3">LCS9</strain>
    </source>
</reference>
<dbReference type="EMBL" id="CP011390">
    <property type="protein sequence ID" value="ANE49208.1"/>
    <property type="molecule type" value="Genomic_DNA"/>
</dbReference>
<feature type="signal peptide" evidence="1">
    <location>
        <begin position="1"/>
        <end position="19"/>
    </location>
</feature>
<dbReference type="InterPro" id="IPR011250">
    <property type="entry name" value="OMP/PagP_B-barrel"/>
</dbReference>
<evidence type="ECO:0000313" key="2">
    <source>
        <dbReference type="EMBL" id="ANE49208.1"/>
    </source>
</evidence>
<evidence type="ECO:0008006" key="4">
    <source>
        <dbReference type="Google" id="ProtNLM"/>
    </source>
</evidence>
<dbReference type="KEGG" id="fla:SY85_00500"/>
<dbReference type="SUPFAM" id="SSF56925">
    <property type="entry name" value="OMPA-like"/>
    <property type="match status" value="1"/>
</dbReference>
<name>A0A172TQ98_9BACT</name>
<dbReference type="STRING" id="1492898.SY85_00500"/>
<dbReference type="AlphaFoldDB" id="A0A172TQ98"/>
<accession>A0A172TQ98</accession>